<dbReference type="Pfam" id="PF22920">
    <property type="entry name" value="UvrC_RNaseH"/>
    <property type="match status" value="1"/>
</dbReference>
<dbReference type="EMBL" id="MLJW01000034">
    <property type="protein sequence ID" value="OIR07916.1"/>
    <property type="molecule type" value="Genomic_DNA"/>
</dbReference>
<dbReference type="Pfam" id="PF02151">
    <property type="entry name" value="UVR"/>
    <property type="match status" value="1"/>
</dbReference>
<dbReference type="Gene3D" id="1.10.150.20">
    <property type="entry name" value="5' to 3' exonuclease, C-terminal subdomain"/>
    <property type="match status" value="1"/>
</dbReference>
<keyword evidence="1" id="KW-0963">Cytoplasm</keyword>
<dbReference type="InterPro" id="IPR000305">
    <property type="entry name" value="GIY-YIG_endonuc"/>
</dbReference>
<feature type="domain" description="UVR" evidence="7">
    <location>
        <begin position="258"/>
        <end position="293"/>
    </location>
</feature>
<evidence type="ECO:0000256" key="5">
    <source>
        <dbReference type="ARBA" id="ARBA00023204"/>
    </source>
</evidence>
<dbReference type="GO" id="GO:0006289">
    <property type="term" value="P:nucleotide-excision repair"/>
    <property type="evidence" value="ECO:0007669"/>
    <property type="project" value="InterPro"/>
</dbReference>
<feature type="domain" description="GIY-YIG" evidence="8">
    <location>
        <begin position="70"/>
        <end position="148"/>
    </location>
</feature>
<dbReference type="FunFam" id="3.30.420.340:FF:000001">
    <property type="entry name" value="UvrABC system protein C"/>
    <property type="match status" value="1"/>
</dbReference>
<dbReference type="SUPFAM" id="SSF82771">
    <property type="entry name" value="GIY-YIG endonuclease"/>
    <property type="match status" value="1"/>
</dbReference>
<evidence type="ECO:0000259" key="7">
    <source>
        <dbReference type="PROSITE" id="PS50151"/>
    </source>
</evidence>
<proteinExistence type="inferred from homology"/>
<dbReference type="InterPro" id="IPR004791">
    <property type="entry name" value="UvrC"/>
</dbReference>
<keyword evidence="4" id="KW-0267">Excision nuclease</keyword>
<accession>A0A1J5T228</accession>
<reference evidence="10" key="1">
    <citation type="submission" date="2016-10" db="EMBL/GenBank/DDBJ databases">
        <title>Sequence of Gallionella enrichment culture.</title>
        <authorList>
            <person name="Poehlein A."/>
            <person name="Muehling M."/>
            <person name="Daniel R."/>
        </authorList>
    </citation>
    <scope>NUCLEOTIDE SEQUENCE</scope>
</reference>
<evidence type="ECO:0000256" key="3">
    <source>
        <dbReference type="ARBA" id="ARBA00022769"/>
    </source>
</evidence>
<evidence type="ECO:0000256" key="1">
    <source>
        <dbReference type="ARBA" id="ARBA00022490"/>
    </source>
</evidence>
<sequence>MPQDSPPLFNKLIHRLRGYRGGLWDVPQAFLGRESMTDPTSSAAASSAPPPGSFAAGALVIETCLKTIPSAPGVYRMLDKAGAVLYVGKAKNLKKRVTAYTRPERIPLRIQRMVALTVAMEIVTTHTEAEALLLEANLIKRLMPRYNILLKDDKSFPYILVTGDHAWPQLIKHRGARNRPGQYFGPFASAGAVNQTLGYLQRAFLLRSCSDSVFENRTRPCLLFQIKRCSAPCVDRITPDDYRRLVDQARAFLSGQSQAIQQELARRMEQAAEAMAYEEAAVIRDRIRALSRILARQDINMPGIEEADVVALHQAGGQACIQVFFFRSGCNFGNRSFFPSQTQDQSPEDVLAAFLGQFYDDKPPPRDILLSAPLAAADQALLTEALSHKAGHKVTIAAPRRGEKRKLLDHAADNAREALGRRMAETSAQQSLLRGLGELFGLDEAPRRVEVYDNSHIQGSNAVGGMVVAGPEGFMKGEYRKFNIRSEEITPGDDYGMMREVLTRRFKRAQKEDPERGGGQWPDLLLIDGGGGQLAQAEAVLAELGIDDVPLVAISKGPDRNAGRERFHLPGRPAFSLPPNDPLLYFLQRLRDEAHRYAIGSHRLRRSKALGASPLDEIPAIGARRKKALLHHFGSARGVAEAGVADLAAVEGISGALAQKIYDFFHPVS</sequence>
<name>A0A1J5T228_9ZZZZ</name>
<comment type="caution">
    <text evidence="10">The sequence shown here is derived from an EMBL/GenBank/DDBJ whole genome shotgun (WGS) entry which is preliminary data.</text>
</comment>
<dbReference type="Pfam" id="PF08459">
    <property type="entry name" value="UvrC_RNaseH_dom"/>
    <property type="match status" value="1"/>
</dbReference>
<dbReference type="FunFam" id="3.40.1440.10:FF:000001">
    <property type="entry name" value="UvrABC system protein C"/>
    <property type="match status" value="1"/>
</dbReference>
<keyword evidence="6" id="KW-0742">SOS response</keyword>
<dbReference type="PANTHER" id="PTHR30562:SF1">
    <property type="entry name" value="UVRABC SYSTEM PROTEIN C"/>
    <property type="match status" value="1"/>
</dbReference>
<dbReference type="Gene3D" id="3.30.420.340">
    <property type="entry name" value="UvrC, RNAse H endonuclease domain"/>
    <property type="match status" value="1"/>
</dbReference>
<dbReference type="PROSITE" id="PS50165">
    <property type="entry name" value="UVRC"/>
    <property type="match status" value="1"/>
</dbReference>
<dbReference type="SUPFAM" id="SSF46600">
    <property type="entry name" value="C-terminal UvrC-binding domain of UvrB"/>
    <property type="match status" value="1"/>
</dbReference>
<dbReference type="InterPro" id="IPR035901">
    <property type="entry name" value="GIY-YIG_endonuc_sf"/>
</dbReference>
<dbReference type="InterPro" id="IPR047296">
    <property type="entry name" value="GIY-YIG_UvrC_Cho"/>
</dbReference>
<evidence type="ECO:0000256" key="6">
    <source>
        <dbReference type="ARBA" id="ARBA00023236"/>
    </source>
</evidence>
<dbReference type="GO" id="GO:0009381">
    <property type="term" value="F:excinuclease ABC activity"/>
    <property type="evidence" value="ECO:0007669"/>
    <property type="project" value="InterPro"/>
</dbReference>
<organism evidence="10">
    <name type="scientific">mine drainage metagenome</name>
    <dbReference type="NCBI Taxonomy" id="410659"/>
    <lineage>
        <taxon>unclassified sequences</taxon>
        <taxon>metagenomes</taxon>
        <taxon>ecological metagenomes</taxon>
    </lineage>
</organism>
<dbReference type="SUPFAM" id="SSF47781">
    <property type="entry name" value="RuvA domain 2-like"/>
    <property type="match status" value="1"/>
</dbReference>
<dbReference type="NCBIfam" id="TIGR00194">
    <property type="entry name" value="uvrC"/>
    <property type="match status" value="1"/>
</dbReference>
<keyword evidence="2" id="KW-0227">DNA damage</keyword>
<keyword evidence="3" id="KW-0228">DNA excision</keyword>
<dbReference type="Gene3D" id="3.40.1440.10">
    <property type="entry name" value="GIY-YIG endonuclease"/>
    <property type="match status" value="1"/>
</dbReference>
<evidence type="ECO:0000259" key="9">
    <source>
        <dbReference type="PROSITE" id="PS50165"/>
    </source>
</evidence>
<dbReference type="SMART" id="SM00465">
    <property type="entry name" value="GIYc"/>
    <property type="match status" value="1"/>
</dbReference>
<dbReference type="PROSITE" id="PS50164">
    <property type="entry name" value="GIY_YIG"/>
    <property type="match status" value="1"/>
</dbReference>
<dbReference type="Gene3D" id="4.10.860.10">
    <property type="entry name" value="UVR domain"/>
    <property type="match status" value="1"/>
</dbReference>
<dbReference type="Pfam" id="PF01541">
    <property type="entry name" value="GIY-YIG"/>
    <property type="match status" value="1"/>
</dbReference>
<dbReference type="GO" id="GO:0009432">
    <property type="term" value="P:SOS response"/>
    <property type="evidence" value="ECO:0007669"/>
    <property type="project" value="UniProtKB-KW"/>
</dbReference>
<evidence type="ECO:0000313" key="10">
    <source>
        <dbReference type="EMBL" id="OIR07916.1"/>
    </source>
</evidence>
<dbReference type="HAMAP" id="MF_00203">
    <property type="entry name" value="UvrC"/>
    <property type="match status" value="1"/>
</dbReference>
<evidence type="ECO:0000256" key="4">
    <source>
        <dbReference type="ARBA" id="ARBA00022881"/>
    </source>
</evidence>
<dbReference type="InterPro" id="IPR001162">
    <property type="entry name" value="UvrC_RNase_H_dom"/>
</dbReference>
<dbReference type="NCBIfam" id="NF001824">
    <property type="entry name" value="PRK00558.1-5"/>
    <property type="match status" value="1"/>
</dbReference>
<feature type="domain" description="UvrC family homology region profile" evidence="9">
    <location>
        <begin position="309"/>
        <end position="541"/>
    </location>
</feature>
<dbReference type="InterPro" id="IPR036876">
    <property type="entry name" value="UVR_dom_sf"/>
</dbReference>
<dbReference type="InterPro" id="IPR050066">
    <property type="entry name" value="UvrABC_protein_C"/>
</dbReference>
<gene>
    <name evidence="10" type="primary">uvrC_5</name>
    <name evidence="10" type="ORF">GALL_97790</name>
</gene>
<protein>
    <submittedName>
        <fullName evidence="10">UvrABC system protein C</fullName>
    </submittedName>
</protein>
<dbReference type="GO" id="GO:0009380">
    <property type="term" value="C:excinuclease repair complex"/>
    <property type="evidence" value="ECO:0007669"/>
    <property type="project" value="InterPro"/>
</dbReference>
<dbReference type="PANTHER" id="PTHR30562">
    <property type="entry name" value="UVRC/OXIDOREDUCTASE"/>
    <property type="match status" value="1"/>
</dbReference>
<dbReference type="InterPro" id="IPR001943">
    <property type="entry name" value="UVR_dom"/>
</dbReference>
<dbReference type="InterPro" id="IPR038476">
    <property type="entry name" value="UvrC_RNase_H_dom_sf"/>
</dbReference>
<dbReference type="PROSITE" id="PS50151">
    <property type="entry name" value="UVR"/>
    <property type="match status" value="1"/>
</dbReference>
<evidence type="ECO:0000256" key="2">
    <source>
        <dbReference type="ARBA" id="ARBA00022763"/>
    </source>
</evidence>
<dbReference type="InterPro" id="IPR010994">
    <property type="entry name" value="RuvA_2-like"/>
</dbReference>
<evidence type="ECO:0000259" key="8">
    <source>
        <dbReference type="PROSITE" id="PS50164"/>
    </source>
</evidence>
<dbReference type="AlphaFoldDB" id="A0A1J5T228"/>
<keyword evidence="5" id="KW-0234">DNA repair</keyword>
<dbReference type="Pfam" id="PF14520">
    <property type="entry name" value="HHH_5"/>
    <property type="match status" value="1"/>
</dbReference>
<dbReference type="CDD" id="cd10434">
    <property type="entry name" value="GIY-YIG_UvrC_Cho"/>
    <property type="match status" value="1"/>
</dbReference>